<dbReference type="InterPro" id="IPR002939">
    <property type="entry name" value="DnaJ_C"/>
</dbReference>
<dbReference type="PROSITE" id="PS50076">
    <property type="entry name" value="DNAJ_2"/>
    <property type="match status" value="1"/>
</dbReference>
<dbReference type="GeneID" id="111246960"/>
<feature type="domain" description="CR-type" evidence="8">
    <location>
        <begin position="123"/>
        <end position="205"/>
    </location>
</feature>
<dbReference type="KEGG" id="vde:111246960"/>
<feature type="zinc finger region" description="CR-type" evidence="5">
    <location>
        <begin position="123"/>
        <end position="205"/>
    </location>
</feature>
<dbReference type="SUPFAM" id="SSF49493">
    <property type="entry name" value="HSP40/DnaJ peptide-binding domain"/>
    <property type="match status" value="2"/>
</dbReference>
<dbReference type="Gene3D" id="2.10.230.10">
    <property type="entry name" value="Heat shock protein DnaJ, cysteine-rich domain"/>
    <property type="match status" value="1"/>
</dbReference>
<dbReference type="CTD" id="41646"/>
<dbReference type="HAMAP" id="MF_01152">
    <property type="entry name" value="DnaJ"/>
    <property type="match status" value="1"/>
</dbReference>
<dbReference type="InParanoid" id="A0A7M7M6I4"/>
<dbReference type="GO" id="GO:0009408">
    <property type="term" value="P:response to heat"/>
    <property type="evidence" value="ECO:0007669"/>
    <property type="project" value="InterPro"/>
</dbReference>
<feature type="compositionally biased region" description="Basic and acidic residues" evidence="6">
    <location>
        <begin position="362"/>
        <end position="376"/>
    </location>
</feature>
<dbReference type="FunFam" id="2.60.260.20:FF:000068">
    <property type="entry name" value="Chaperone protein dnaJ 3"/>
    <property type="match status" value="1"/>
</dbReference>
<keyword evidence="10" id="KW-1185">Reference proteome</keyword>
<name>A0A7M7M6I4_VARDE</name>
<evidence type="ECO:0000313" key="10">
    <source>
        <dbReference type="Proteomes" id="UP000594260"/>
    </source>
</evidence>
<dbReference type="InterPro" id="IPR044713">
    <property type="entry name" value="DNJA1/2-like"/>
</dbReference>
<dbReference type="GO" id="GO:0008270">
    <property type="term" value="F:zinc ion binding"/>
    <property type="evidence" value="ECO:0007669"/>
    <property type="project" value="UniProtKB-KW"/>
</dbReference>
<dbReference type="InterPro" id="IPR012724">
    <property type="entry name" value="DnaJ"/>
</dbReference>
<dbReference type="FunCoup" id="A0A7M7M6I4">
    <property type="interactions" value="1443"/>
</dbReference>
<dbReference type="PROSITE" id="PS51188">
    <property type="entry name" value="ZF_CR"/>
    <property type="match status" value="1"/>
</dbReference>
<sequence length="402" mass="44859">MVKETAFYDVLGVKPNATPDELKKAYKKMALKYHPDKNPNEGERFKLIAQAYEVLSDERKRQIYDQGGEEALKEGGGAGGEGFHNPLDIFNLFFGSASGSRRSNKGRDKVHTLSVSLEELYNGSVRKLALKKNVLCSACSGRGGRNVTQCRTCRGQGRVLRTRHIGPGLIQQTQNVCEDCRGQGEKCAPQDRCTTCDGAKTVQERKILDVHIDKGMEAGQKVTFAGEGDQEPDLEPGDIIFVIDEKDHDHFRRKNNDLFLNLEINLTEALCGFQKPIKTLDNRTLVITQLPGDVIKHGDVKCINNEGMPVYRDPFVKGKLIIQFLVIFPKKISPIVASKLEALLPKREEVMITSDAEEVHMEDVDLESERRNRMREDYDEDDGHPRMFAGGPQGPGVSCQAS</sequence>
<dbReference type="SUPFAM" id="SSF57938">
    <property type="entry name" value="DnaJ/Hsp40 cysteine-rich domain"/>
    <property type="match status" value="1"/>
</dbReference>
<evidence type="ECO:0000256" key="5">
    <source>
        <dbReference type="PROSITE-ProRule" id="PRU00546"/>
    </source>
</evidence>
<dbReference type="Pfam" id="PF01556">
    <property type="entry name" value="DnaJ_C"/>
    <property type="match status" value="1"/>
</dbReference>
<evidence type="ECO:0000256" key="2">
    <source>
        <dbReference type="ARBA" id="ARBA00022737"/>
    </source>
</evidence>
<dbReference type="GO" id="GO:0005524">
    <property type="term" value="F:ATP binding"/>
    <property type="evidence" value="ECO:0007669"/>
    <property type="project" value="InterPro"/>
</dbReference>
<feature type="domain" description="J" evidence="7">
    <location>
        <begin position="6"/>
        <end position="68"/>
    </location>
</feature>
<dbReference type="FunFam" id="2.60.260.20:FF:000003">
    <property type="entry name" value="DnaJ subfamily A member 2"/>
    <property type="match status" value="1"/>
</dbReference>
<keyword evidence="1 5" id="KW-0479">Metal-binding</keyword>
<dbReference type="PRINTS" id="PR00625">
    <property type="entry name" value="JDOMAIN"/>
</dbReference>
<evidence type="ECO:0000256" key="4">
    <source>
        <dbReference type="ARBA" id="ARBA00022833"/>
    </source>
</evidence>
<dbReference type="OrthoDB" id="550424at2759"/>
<evidence type="ECO:0000256" key="6">
    <source>
        <dbReference type="SAM" id="MobiDB-lite"/>
    </source>
</evidence>
<protein>
    <submittedName>
        <fullName evidence="9">Uncharacterized protein</fullName>
    </submittedName>
</protein>
<feature type="region of interest" description="Disordered" evidence="6">
    <location>
        <begin position="362"/>
        <end position="402"/>
    </location>
</feature>
<dbReference type="InterPro" id="IPR036869">
    <property type="entry name" value="J_dom_sf"/>
</dbReference>
<evidence type="ECO:0000259" key="7">
    <source>
        <dbReference type="PROSITE" id="PS50076"/>
    </source>
</evidence>
<evidence type="ECO:0000313" key="9">
    <source>
        <dbReference type="EnsemblMetazoa" id="XP_022653159"/>
    </source>
</evidence>
<keyword evidence="2" id="KW-0677">Repeat</keyword>
<dbReference type="InterPro" id="IPR036410">
    <property type="entry name" value="HSP_DnaJ_Cys-rich_dom_sf"/>
</dbReference>
<dbReference type="GO" id="GO:0051082">
    <property type="term" value="F:unfolded protein binding"/>
    <property type="evidence" value="ECO:0007669"/>
    <property type="project" value="InterPro"/>
</dbReference>
<dbReference type="RefSeq" id="XP_022653159.1">
    <property type="nucleotide sequence ID" value="XM_022797424.1"/>
</dbReference>
<dbReference type="Pfam" id="PF00226">
    <property type="entry name" value="DnaJ"/>
    <property type="match status" value="1"/>
</dbReference>
<evidence type="ECO:0000256" key="3">
    <source>
        <dbReference type="ARBA" id="ARBA00022771"/>
    </source>
</evidence>
<reference evidence="9" key="1">
    <citation type="submission" date="2021-01" db="UniProtKB">
        <authorList>
            <consortium name="EnsemblMetazoa"/>
        </authorList>
    </citation>
    <scope>IDENTIFICATION</scope>
</reference>
<dbReference type="PROSITE" id="PS00636">
    <property type="entry name" value="DNAJ_1"/>
    <property type="match status" value="1"/>
</dbReference>
<dbReference type="SMART" id="SM00271">
    <property type="entry name" value="DnaJ"/>
    <property type="match status" value="1"/>
</dbReference>
<dbReference type="Pfam" id="PF00684">
    <property type="entry name" value="DnaJ_CXXCXGXG"/>
    <property type="match status" value="1"/>
</dbReference>
<dbReference type="InterPro" id="IPR008971">
    <property type="entry name" value="HSP40/DnaJ_pept-bd"/>
</dbReference>
<keyword evidence="4 5" id="KW-0862">Zinc</keyword>
<dbReference type="Gene3D" id="1.10.287.110">
    <property type="entry name" value="DnaJ domain"/>
    <property type="match status" value="1"/>
</dbReference>
<dbReference type="SUPFAM" id="SSF46565">
    <property type="entry name" value="Chaperone J-domain"/>
    <property type="match status" value="1"/>
</dbReference>
<dbReference type="InterPro" id="IPR001623">
    <property type="entry name" value="DnaJ_domain"/>
</dbReference>
<evidence type="ECO:0000256" key="1">
    <source>
        <dbReference type="ARBA" id="ARBA00022723"/>
    </source>
</evidence>
<dbReference type="CDD" id="cd10747">
    <property type="entry name" value="DnaJ_C"/>
    <property type="match status" value="1"/>
</dbReference>
<organism evidence="9 10">
    <name type="scientific">Varroa destructor</name>
    <name type="common">Honeybee mite</name>
    <dbReference type="NCBI Taxonomy" id="109461"/>
    <lineage>
        <taxon>Eukaryota</taxon>
        <taxon>Metazoa</taxon>
        <taxon>Ecdysozoa</taxon>
        <taxon>Arthropoda</taxon>
        <taxon>Chelicerata</taxon>
        <taxon>Arachnida</taxon>
        <taxon>Acari</taxon>
        <taxon>Parasitiformes</taxon>
        <taxon>Mesostigmata</taxon>
        <taxon>Gamasina</taxon>
        <taxon>Dermanyssoidea</taxon>
        <taxon>Varroidae</taxon>
        <taxon>Varroa</taxon>
    </lineage>
</organism>
<dbReference type="CDD" id="cd10719">
    <property type="entry name" value="DnaJ_zf"/>
    <property type="match status" value="1"/>
</dbReference>
<dbReference type="InterPro" id="IPR001305">
    <property type="entry name" value="HSP_DnaJ_Cys-rich_dom"/>
</dbReference>
<dbReference type="GO" id="GO:0030544">
    <property type="term" value="F:Hsp70 protein binding"/>
    <property type="evidence" value="ECO:0007669"/>
    <property type="project" value="InterPro"/>
</dbReference>
<dbReference type="Gene3D" id="2.60.260.20">
    <property type="entry name" value="Urease metallochaperone UreE, N-terminal domain"/>
    <property type="match status" value="2"/>
</dbReference>
<dbReference type="CDD" id="cd06257">
    <property type="entry name" value="DnaJ"/>
    <property type="match status" value="1"/>
</dbReference>
<evidence type="ECO:0000259" key="8">
    <source>
        <dbReference type="PROSITE" id="PS51188"/>
    </source>
</evidence>
<keyword evidence="3 5" id="KW-0863">Zinc-finger</keyword>
<dbReference type="Proteomes" id="UP000594260">
    <property type="component" value="Unplaced"/>
</dbReference>
<dbReference type="OMA" id="FPDVINP"/>
<accession>A0A7M7M6I4</accession>
<dbReference type="PANTHER" id="PTHR43888">
    <property type="entry name" value="DNAJ-LIKE-2, ISOFORM A-RELATED"/>
    <property type="match status" value="1"/>
</dbReference>
<dbReference type="EnsemblMetazoa" id="XM_022797424">
    <property type="protein sequence ID" value="XP_022653159"/>
    <property type="gene ID" value="LOC111246960"/>
</dbReference>
<dbReference type="GO" id="GO:0006457">
    <property type="term" value="P:protein folding"/>
    <property type="evidence" value="ECO:0007669"/>
    <property type="project" value="InterPro"/>
</dbReference>
<dbReference type="FunFam" id="2.10.230.10:FF:000001">
    <property type="entry name" value="DnaJ subfamily A member 2"/>
    <property type="match status" value="1"/>
</dbReference>
<dbReference type="FunFam" id="1.10.287.110:FF:000014">
    <property type="entry name" value="dnaJ homolog subfamily A member 1"/>
    <property type="match status" value="1"/>
</dbReference>
<proteinExistence type="inferred from homology"/>
<dbReference type="AlphaFoldDB" id="A0A7M7M6I4"/>
<dbReference type="InterPro" id="IPR018253">
    <property type="entry name" value="DnaJ_domain_CS"/>
</dbReference>